<evidence type="ECO:0000256" key="4">
    <source>
        <dbReference type="ARBA" id="ARBA00022692"/>
    </source>
</evidence>
<keyword evidence="8" id="KW-0143">Chaperone</keyword>
<keyword evidence="7 10" id="KW-0472">Membrane</keyword>
<accession>A0A2H0URF0</accession>
<keyword evidence="4 9" id="KW-0812">Transmembrane</keyword>
<dbReference type="NCBIfam" id="TIGR03592">
    <property type="entry name" value="yidC_oxa1_cterm"/>
    <property type="match status" value="1"/>
</dbReference>
<dbReference type="GO" id="GO:0015031">
    <property type="term" value="P:protein transport"/>
    <property type="evidence" value="ECO:0007669"/>
    <property type="project" value="UniProtKB-KW"/>
</dbReference>
<dbReference type="Proteomes" id="UP000231157">
    <property type="component" value="Unassembled WGS sequence"/>
</dbReference>
<comment type="subcellular location">
    <subcellularLocation>
        <location evidence="1">Cell membrane</location>
        <topology evidence="1">Multi-pass membrane protein</topology>
    </subcellularLocation>
    <subcellularLocation>
        <location evidence="9">Membrane</location>
        <topology evidence="9">Multi-pass membrane protein</topology>
    </subcellularLocation>
</comment>
<evidence type="ECO:0000256" key="8">
    <source>
        <dbReference type="ARBA" id="ARBA00023186"/>
    </source>
</evidence>
<dbReference type="GO" id="GO:0005886">
    <property type="term" value="C:plasma membrane"/>
    <property type="evidence" value="ECO:0007669"/>
    <property type="project" value="UniProtKB-SubCell"/>
</dbReference>
<keyword evidence="3" id="KW-1003">Cell membrane</keyword>
<evidence type="ECO:0000256" key="10">
    <source>
        <dbReference type="SAM" id="Phobius"/>
    </source>
</evidence>
<dbReference type="GO" id="GO:0051205">
    <property type="term" value="P:protein insertion into membrane"/>
    <property type="evidence" value="ECO:0007669"/>
    <property type="project" value="TreeGrafter"/>
</dbReference>
<dbReference type="AlphaFoldDB" id="A0A2H0URF0"/>
<keyword evidence="2" id="KW-0813">Transport</keyword>
<evidence type="ECO:0000313" key="13">
    <source>
        <dbReference type="Proteomes" id="UP000231157"/>
    </source>
</evidence>
<evidence type="ECO:0000256" key="3">
    <source>
        <dbReference type="ARBA" id="ARBA00022475"/>
    </source>
</evidence>
<dbReference type="InterPro" id="IPR001708">
    <property type="entry name" value="YidC/ALB3/OXA1/COX18"/>
</dbReference>
<feature type="transmembrane region" description="Helical" evidence="10">
    <location>
        <begin position="193"/>
        <end position="215"/>
    </location>
</feature>
<dbReference type="InterPro" id="IPR047196">
    <property type="entry name" value="YidC_ALB_C"/>
</dbReference>
<name>A0A2H0URF0_9BACT</name>
<evidence type="ECO:0000256" key="9">
    <source>
        <dbReference type="RuleBase" id="RU003945"/>
    </source>
</evidence>
<evidence type="ECO:0000256" key="5">
    <source>
        <dbReference type="ARBA" id="ARBA00022927"/>
    </source>
</evidence>
<evidence type="ECO:0000256" key="6">
    <source>
        <dbReference type="ARBA" id="ARBA00022989"/>
    </source>
</evidence>
<comment type="caution">
    <text evidence="12">The sequence shown here is derived from an EMBL/GenBank/DDBJ whole genome shotgun (WGS) entry which is preliminary data.</text>
</comment>
<keyword evidence="6 10" id="KW-1133">Transmembrane helix</keyword>
<keyword evidence="5" id="KW-0653">Protein transport</keyword>
<organism evidence="12 13">
    <name type="scientific">Candidatus Harrisonbacteria bacterium CG10_big_fil_rev_8_21_14_0_10_40_38</name>
    <dbReference type="NCBI Taxonomy" id="1974583"/>
    <lineage>
        <taxon>Bacteria</taxon>
        <taxon>Candidatus Harrisoniibacteriota</taxon>
    </lineage>
</organism>
<dbReference type="GO" id="GO:0032977">
    <property type="term" value="F:membrane insertase activity"/>
    <property type="evidence" value="ECO:0007669"/>
    <property type="project" value="InterPro"/>
</dbReference>
<feature type="domain" description="Membrane insertase YidC/Oxa/ALB C-terminal" evidence="11">
    <location>
        <begin position="26"/>
        <end position="231"/>
    </location>
</feature>
<comment type="similarity">
    <text evidence="9">Belongs to the OXA1/ALB3/YidC family.</text>
</comment>
<reference evidence="13" key="1">
    <citation type="submission" date="2017-09" db="EMBL/GenBank/DDBJ databases">
        <title>Depth-based differentiation of microbial function through sediment-hosted aquifers and enrichment of novel symbionts in the deep terrestrial subsurface.</title>
        <authorList>
            <person name="Probst A.J."/>
            <person name="Ladd B."/>
            <person name="Jarett J.K."/>
            <person name="Geller-Mcgrath D.E."/>
            <person name="Sieber C.M.K."/>
            <person name="Emerson J.B."/>
            <person name="Anantharaman K."/>
            <person name="Thomas B.C."/>
            <person name="Malmstrom R."/>
            <person name="Stieglmeier M."/>
            <person name="Klingl A."/>
            <person name="Woyke T."/>
            <person name="Ryan C.M."/>
            <person name="Banfield J.F."/>
        </authorList>
    </citation>
    <scope>NUCLEOTIDE SEQUENCE [LARGE SCALE GENOMIC DNA]</scope>
</reference>
<gene>
    <name evidence="12" type="ORF">COU07_03740</name>
</gene>
<sequence>MFHEIFYRPLLNALIFLYEHVAFNDFGVAIILLTIIIRLILYPLFYKSFKSQALIQKIQPEIKKIQKEFKDKRDVQAEKLMNLYRDHGISPFSTLFPIFAIIIQLPILIALYRVFLGGITPEVFSDLYSFVAKPDVLNTSLFGLINLENPNILIVGLAAVFQYIQGKVSVASLKVRSNSPEIEAAERMGKTMVFVGPLLTIVFFYSLPAAIGVYWTTTSVFSILQQLYINKTAKDTIHKNQNGESSDNNPTTS</sequence>
<dbReference type="CDD" id="cd20070">
    <property type="entry name" value="5TM_YidC_Alb3"/>
    <property type="match status" value="1"/>
</dbReference>
<feature type="transmembrane region" description="Helical" evidence="10">
    <location>
        <begin position="26"/>
        <end position="45"/>
    </location>
</feature>
<evidence type="ECO:0000256" key="2">
    <source>
        <dbReference type="ARBA" id="ARBA00022448"/>
    </source>
</evidence>
<dbReference type="Pfam" id="PF02096">
    <property type="entry name" value="60KD_IMP"/>
    <property type="match status" value="1"/>
</dbReference>
<dbReference type="EMBL" id="PFAZ01000009">
    <property type="protein sequence ID" value="PIR88974.1"/>
    <property type="molecule type" value="Genomic_DNA"/>
</dbReference>
<evidence type="ECO:0000313" key="12">
    <source>
        <dbReference type="EMBL" id="PIR88974.1"/>
    </source>
</evidence>
<dbReference type="PANTHER" id="PTHR12428:SF65">
    <property type="entry name" value="CYTOCHROME C OXIDASE ASSEMBLY PROTEIN COX18, MITOCHONDRIAL"/>
    <property type="match status" value="1"/>
</dbReference>
<protein>
    <recommendedName>
        <fullName evidence="11">Membrane insertase YidC/Oxa/ALB C-terminal domain-containing protein</fullName>
    </recommendedName>
</protein>
<feature type="transmembrane region" description="Helical" evidence="10">
    <location>
        <begin position="95"/>
        <end position="115"/>
    </location>
</feature>
<proteinExistence type="inferred from homology"/>
<dbReference type="InterPro" id="IPR028055">
    <property type="entry name" value="YidC/Oxa/ALB_C"/>
</dbReference>
<evidence type="ECO:0000256" key="7">
    <source>
        <dbReference type="ARBA" id="ARBA00023136"/>
    </source>
</evidence>
<dbReference type="PANTHER" id="PTHR12428">
    <property type="entry name" value="OXA1"/>
    <property type="match status" value="1"/>
</dbReference>
<evidence type="ECO:0000259" key="11">
    <source>
        <dbReference type="Pfam" id="PF02096"/>
    </source>
</evidence>
<evidence type="ECO:0000256" key="1">
    <source>
        <dbReference type="ARBA" id="ARBA00004651"/>
    </source>
</evidence>